<feature type="transmembrane region" description="Helical" evidence="9">
    <location>
        <begin position="161"/>
        <end position="184"/>
    </location>
</feature>
<evidence type="ECO:0000256" key="1">
    <source>
        <dbReference type="ARBA" id="ARBA00004651"/>
    </source>
</evidence>
<evidence type="ECO:0000256" key="9">
    <source>
        <dbReference type="SAM" id="Phobius"/>
    </source>
</evidence>
<comment type="caution">
    <text evidence="12">The sequence shown here is derived from an EMBL/GenBank/DDBJ whole genome shotgun (WGS) entry which is preliminary data.</text>
</comment>
<dbReference type="PANTHER" id="PTHR43394">
    <property type="entry name" value="ATP-DEPENDENT PERMEASE MDL1, MITOCHONDRIAL"/>
    <property type="match status" value="1"/>
</dbReference>
<dbReference type="CDD" id="cd18548">
    <property type="entry name" value="ABC_6TM_Tm287_like"/>
    <property type="match status" value="1"/>
</dbReference>
<comment type="subcellular location">
    <subcellularLocation>
        <location evidence="1">Cell membrane</location>
        <topology evidence="1">Multi-pass membrane protein</topology>
    </subcellularLocation>
</comment>
<gene>
    <name evidence="12" type="ORF">HIJ39_20665</name>
</gene>
<dbReference type="InterPro" id="IPR011527">
    <property type="entry name" value="ABC1_TM_dom"/>
</dbReference>
<dbReference type="GO" id="GO:0015421">
    <property type="term" value="F:ABC-type oligopeptide transporter activity"/>
    <property type="evidence" value="ECO:0007669"/>
    <property type="project" value="TreeGrafter"/>
</dbReference>
<keyword evidence="3" id="KW-1003">Cell membrane</keyword>
<dbReference type="PROSITE" id="PS50893">
    <property type="entry name" value="ABC_TRANSPORTER_2"/>
    <property type="match status" value="1"/>
</dbReference>
<feature type="domain" description="ABC transporter" evidence="10">
    <location>
        <begin position="334"/>
        <end position="569"/>
    </location>
</feature>
<dbReference type="InterPro" id="IPR003439">
    <property type="entry name" value="ABC_transporter-like_ATP-bd"/>
</dbReference>
<sequence>MKKMLVFLAPYRTYVGLVLVLTFLQTMSTLYLPQLMSHIVDHGIVLGREHYILHMGLWMLAITILGGMAAVGASYFAAHASSGFGQRLRSRIFRHVEAFGLAEFNQIGTSSLIVRTTNDVMQVQQLVNMMLRMMVIAPLTAIGGIAMAIHTSPHLSESLIIIIPLLGLAIAAVLGRGLGLFRVLQSKVDRLNRVVRENLIGVRVVRAFHRESLERRRFFDANTDLTDTSVRVFQLMALMMPVVTLIMNLATVAVFWWGSLQIAPRGLEVGSLMAFVQYIMQIMFSVMMLSMMAFMIPRGEASAQRIEEVLQIRLAITDSTETPLTPLPRDWAELSFRHVSFAYPGAEAPALEDISFTAHLGQTVAIIGGTGSGKSTLINLVVRFYDPTAGTITLDGVDIRTLPLETLRQSLGLVPQKAVLFSGSVVENIRYGNPEASEDEIFAALKTAQAWEFVSGLEGSLHHLLDQGGANLSGGQRQRLAIARAIVRHPNIYLFDDSFSALDYKTDALLRRSLKEQTQDAIVLLVAQRIATIVDADLILVLDDGKLVGQGRHRDLLQNCAVYREIAESQLSPEEIA</sequence>
<keyword evidence="5" id="KW-0547">Nucleotide-binding</keyword>
<keyword evidence="6 12" id="KW-0067">ATP-binding</keyword>
<dbReference type="Gene3D" id="1.20.1560.10">
    <property type="entry name" value="ABC transporter type 1, transmembrane domain"/>
    <property type="match status" value="1"/>
</dbReference>
<dbReference type="Pfam" id="PF00005">
    <property type="entry name" value="ABC_tran"/>
    <property type="match status" value="1"/>
</dbReference>
<dbReference type="EMBL" id="JABBVZ010000141">
    <property type="protein sequence ID" value="NMP24724.1"/>
    <property type="molecule type" value="Genomic_DNA"/>
</dbReference>
<dbReference type="GO" id="GO:0016887">
    <property type="term" value="F:ATP hydrolysis activity"/>
    <property type="evidence" value="ECO:0007669"/>
    <property type="project" value="InterPro"/>
</dbReference>
<keyword evidence="13" id="KW-1185">Reference proteome</keyword>
<accession>A0A7Y0Q5V9</accession>
<evidence type="ECO:0000256" key="4">
    <source>
        <dbReference type="ARBA" id="ARBA00022692"/>
    </source>
</evidence>
<evidence type="ECO:0000313" key="12">
    <source>
        <dbReference type="EMBL" id="NMP24724.1"/>
    </source>
</evidence>
<feature type="transmembrane region" description="Helical" evidence="9">
    <location>
        <begin position="131"/>
        <end position="149"/>
    </location>
</feature>
<dbReference type="GO" id="GO:0005886">
    <property type="term" value="C:plasma membrane"/>
    <property type="evidence" value="ECO:0007669"/>
    <property type="project" value="UniProtKB-SubCell"/>
</dbReference>
<evidence type="ECO:0000256" key="7">
    <source>
        <dbReference type="ARBA" id="ARBA00022989"/>
    </source>
</evidence>
<reference evidence="12 13" key="1">
    <citation type="submission" date="2020-04" db="EMBL/GenBank/DDBJ databases">
        <authorList>
            <person name="Zhang R."/>
            <person name="Schippers A."/>
        </authorList>
    </citation>
    <scope>NUCLEOTIDE SEQUENCE [LARGE SCALE GENOMIC DNA]</scope>
    <source>
        <strain evidence="12 13">DSM 109850</strain>
    </source>
</reference>
<dbReference type="FunFam" id="3.40.50.300:FF:000854">
    <property type="entry name" value="Multidrug ABC transporter ATP-binding protein"/>
    <property type="match status" value="1"/>
</dbReference>
<feature type="domain" description="ABC transmembrane type-1" evidence="11">
    <location>
        <begin position="17"/>
        <end position="298"/>
    </location>
</feature>
<dbReference type="InterPro" id="IPR036640">
    <property type="entry name" value="ABC1_TM_sf"/>
</dbReference>
<evidence type="ECO:0000256" key="2">
    <source>
        <dbReference type="ARBA" id="ARBA00022448"/>
    </source>
</evidence>
<organism evidence="12 13">
    <name type="scientific">Sulfobacillus harzensis</name>
    <dbReference type="NCBI Taxonomy" id="2729629"/>
    <lineage>
        <taxon>Bacteria</taxon>
        <taxon>Bacillati</taxon>
        <taxon>Bacillota</taxon>
        <taxon>Clostridia</taxon>
        <taxon>Eubacteriales</taxon>
        <taxon>Clostridiales Family XVII. Incertae Sedis</taxon>
        <taxon>Sulfobacillus</taxon>
    </lineage>
</organism>
<evidence type="ECO:0000313" key="13">
    <source>
        <dbReference type="Proteomes" id="UP000533476"/>
    </source>
</evidence>
<proteinExistence type="predicted"/>
<dbReference type="Gene3D" id="3.40.50.300">
    <property type="entry name" value="P-loop containing nucleotide triphosphate hydrolases"/>
    <property type="match status" value="1"/>
</dbReference>
<keyword evidence="2" id="KW-0813">Transport</keyword>
<dbReference type="PROSITE" id="PS00211">
    <property type="entry name" value="ABC_TRANSPORTER_1"/>
    <property type="match status" value="1"/>
</dbReference>
<name>A0A7Y0Q5V9_9FIRM</name>
<keyword evidence="7 9" id="KW-1133">Transmembrane helix</keyword>
<evidence type="ECO:0000256" key="8">
    <source>
        <dbReference type="ARBA" id="ARBA00023136"/>
    </source>
</evidence>
<evidence type="ECO:0000259" key="11">
    <source>
        <dbReference type="PROSITE" id="PS50929"/>
    </source>
</evidence>
<dbReference type="AlphaFoldDB" id="A0A7Y0Q5V9"/>
<dbReference type="PROSITE" id="PS50929">
    <property type="entry name" value="ABC_TM1F"/>
    <property type="match status" value="1"/>
</dbReference>
<evidence type="ECO:0000259" key="10">
    <source>
        <dbReference type="PROSITE" id="PS50893"/>
    </source>
</evidence>
<dbReference type="InterPro" id="IPR039421">
    <property type="entry name" value="Type_1_exporter"/>
</dbReference>
<dbReference type="GO" id="GO:0005524">
    <property type="term" value="F:ATP binding"/>
    <property type="evidence" value="ECO:0007669"/>
    <property type="project" value="UniProtKB-KW"/>
</dbReference>
<dbReference type="InterPro" id="IPR027417">
    <property type="entry name" value="P-loop_NTPase"/>
</dbReference>
<evidence type="ECO:0000256" key="6">
    <source>
        <dbReference type="ARBA" id="ARBA00022840"/>
    </source>
</evidence>
<feature type="transmembrane region" description="Helical" evidence="9">
    <location>
        <begin position="52"/>
        <end position="78"/>
    </location>
</feature>
<dbReference type="InterPro" id="IPR017871">
    <property type="entry name" value="ABC_transporter-like_CS"/>
</dbReference>
<dbReference type="SUPFAM" id="SSF52540">
    <property type="entry name" value="P-loop containing nucleoside triphosphate hydrolases"/>
    <property type="match status" value="1"/>
</dbReference>
<protein>
    <submittedName>
        <fullName evidence="12">ABC transporter ATP-binding protein</fullName>
    </submittedName>
</protein>
<dbReference type="InterPro" id="IPR003593">
    <property type="entry name" value="AAA+_ATPase"/>
</dbReference>
<feature type="transmembrane region" description="Helical" evidence="9">
    <location>
        <begin position="12"/>
        <end position="32"/>
    </location>
</feature>
<evidence type="ECO:0000256" key="3">
    <source>
        <dbReference type="ARBA" id="ARBA00022475"/>
    </source>
</evidence>
<dbReference type="SMART" id="SM00382">
    <property type="entry name" value="AAA"/>
    <property type="match status" value="1"/>
</dbReference>
<feature type="transmembrane region" description="Helical" evidence="9">
    <location>
        <begin position="235"/>
        <end position="258"/>
    </location>
</feature>
<feature type="transmembrane region" description="Helical" evidence="9">
    <location>
        <begin position="278"/>
        <end position="296"/>
    </location>
</feature>
<dbReference type="SUPFAM" id="SSF90123">
    <property type="entry name" value="ABC transporter transmembrane region"/>
    <property type="match status" value="1"/>
</dbReference>
<evidence type="ECO:0000256" key="5">
    <source>
        <dbReference type="ARBA" id="ARBA00022741"/>
    </source>
</evidence>
<keyword evidence="8 9" id="KW-0472">Membrane</keyword>
<dbReference type="Pfam" id="PF00664">
    <property type="entry name" value="ABC_membrane"/>
    <property type="match status" value="1"/>
</dbReference>
<dbReference type="Proteomes" id="UP000533476">
    <property type="component" value="Unassembled WGS sequence"/>
</dbReference>
<dbReference type="PANTHER" id="PTHR43394:SF1">
    <property type="entry name" value="ATP-BINDING CASSETTE SUB-FAMILY B MEMBER 10, MITOCHONDRIAL"/>
    <property type="match status" value="1"/>
</dbReference>
<keyword evidence="4 9" id="KW-0812">Transmembrane</keyword>